<protein>
    <submittedName>
        <fullName evidence="1">Uncharacterized protein</fullName>
    </submittedName>
</protein>
<dbReference type="EMBL" id="CM011679">
    <property type="protein sequence ID" value="TMS18383.1"/>
    <property type="molecule type" value="Genomic_DNA"/>
</dbReference>
<reference evidence="1" key="1">
    <citation type="submission" date="2018-11" db="EMBL/GenBank/DDBJ databases">
        <title>The sequence and de novo assembly of Larimichthys crocea genome using PacBio and Hi-C technologies.</title>
        <authorList>
            <person name="Xu P."/>
            <person name="Chen B."/>
            <person name="Zhou Z."/>
            <person name="Ke Q."/>
            <person name="Wu Y."/>
            <person name="Bai H."/>
            <person name="Pu F."/>
        </authorList>
    </citation>
    <scope>NUCLEOTIDE SEQUENCE</scope>
    <source>
        <tissue evidence="1">Muscle</tissue>
    </source>
</reference>
<comment type="caution">
    <text evidence="1">The sequence shown here is derived from an EMBL/GenBank/DDBJ whole genome shotgun (WGS) entry which is preliminary data.</text>
</comment>
<gene>
    <name evidence="1" type="ORF">E3U43_010709</name>
</gene>
<accession>A0ACD3RID3</accession>
<dbReference type="Proteomes" id="UP000793456">
    <property type="component" value="Chromosome VI"/>
</dbReference>
<name>A0ACD3RID3_LARCR</name>
<evidence type="ECO:0000313" key="2">
    <source>
        <dbReference type="Proteomes" id="UP000793456"/>
    </source>
</evidence>
<evidence type="ECO:0000313" key="1">
    <source>
        <dbReference type="EMBL" id="TMS18383.1"/>
    </source>
</evidence>
<organism evidence="1 2">
    <name type="scientific">Larimichthys crocea</name>
    <name type="common">Large yellow croaker</name>
    <name type="synonym">Pseudosciaena crocea</name>
    <dbReference type="NCBI Taxonomy" id="215358"/>
    <lineage>
        <taxon>Eukaryota</taxon>
        <taxon>Metazoa</taxon>
        <taxon>Chordata</taxon>
        <taxon>Craniata</taxon>
        <taxon>Vertebrata</taxon>
        <taxon>Euteleostomi</taxon>
        <taxon>Actinopterygii</taxon>
        <taxon>Neopterygii</taxon>
        <taxon>Teleostei</taxon>
        <taxon>Neoteleostei</taxon>
        <taxon>Acanthomorphata</taxon>
        <taxon>Eupercaria</taxon>
        <taxon>Sciaenidae</taxon>
        <taxon>Larimichthys</taxon>
    </lineage>
</organism>
<proteinExistence type="predicted"/>
<sequence length="100" mass="11223">MATVFHCGVGSDGEKHKKVHISTITMNISRTHQPTEPIDKQNPLTNRTHQPTETIDQQNISINKTIVQQNLSINRTCTSTQLIDKQNLLANQNPSINITH</sequence>
<keyword evidence="2" id="KW-1185">Reference proteome</keyword>